<dbReference type="PANTHER" id="PTHR23514">
    <property type="entry name" value="BYPASS OF STOP CODON PROTEIN 6"/>
    <property type="match status" value="1"/>
</dbReference>
<dbReference type="EMBL" id="BRXS01000005">
    <property type="protein sequence ID" value="GLC26832.1"/>
    <property type="molecule type" value="Genomic_DNA"/>
</dbReference>
<keyword evidence="4 5" id="KW-0472">Membrane</keyword>
<dbReference type="InterPro" id="IPR051788">
    <property type="entry name" value="MFS_Transporter"/>
</dbReference>
<dbReference type="InterPro" id="IPR020846">
    <property type="entry name" value="MFS_dom"/>
</dbReference>
<comment type="subcellular location">
    <subcellularLocation>
        <location evidence="1">Membrane</location>
        <topology evidence="1">Multi-pass membrane protein</topology>
    </subcellularLocation>
</comment>
<dbReference type="InterPro" id="IPR011701">
    <property type="entry name" value="MFS"/>
</dbReference>
<evidence type="ECO:0000256" key="4">
    <source>
        <dbReference type="ARBA" id="ARBA00023136"/>
    </source>
</evidence>
<feature type="transmembrane region" description="Helical" evidence="5">
    <location>
        <begin position="75"/>
        <end position="93"/>
    </location>
</feature>
<dbReference type="Pfam" id="PF07690">
    <property type="entry name" value="MFS_1"/>
    <property type="match status" value="1"/>
</dbReference>
<evidence type="ECO:0000256" key="5">
    <source>
        <dbReference type="SAM" id="Phobius"/>
    </source>
</evidence>
<feature type="transmembrane region" description="Helical" evidence="5">
    <location>
        <begin position="328"/>
        <end position="349"/>
    </location>
</feature>
<feature type="transmembrane region" description="Helical" evidence="5">
    <location>
        <begin position="131"/>
        <end position="155"/>
    </location>
</feature>
<dbReference type="GO" id="GO:0022857">
    <property type="term" value="F:transmembrane transporter activity"/>
    <property type="evidence" value="ECO:0007669"/>
    <property type="project" value="InterPro"/>
</dbReference>
<feature type="transmembrane region" description="Helical" evidence="5">
    <location>
        <begin position="294"/>
        <end position="316"/>
    </location>
</feature>
<feature type="transmembrane region" description="Helical" evidence="5">
    <location>
        <begin position="270"/>
        <end position="288"/>
    </location>
</feature>
<feature type="transmembrane region" description="Helical" evidence="5">
    <location>
        <begin position="161"/>
        <end position="184"/>
    </location>
</feature>
<evidence type="ECO:0000256" key="1">
    <source>
        <dbReference type="ARBA" id="ARBA00004141"/>
    </source>
</evidence>
<organism evidence="7 8">
    <name type="scientific">Roseisolibacter agri</name>
    <dbReference type="NCBI Taxonomy" id="2014610"/>
    <lineage>
        <taxon>Bacteria</taxon>
        <taxon>Pseudomonadati</taxon>
        <taxon>Gemmatimonadota</taxon>
        <taxon>Gemmatimonadia</taxon>
        <taxon>Gemmatimonadales</taxon>
        <taxon>Gemmatimonadaceae</taxon>
        <taxon>Roseisolibacter</taxon>
    </lineage>
</organism>
<feature type="transmembrane region" description="Helical" evidence="5">
    <location>
        <begin position="45"/>
        <end position="68"/>
    </location>
</feature>
<sequence>MRDRSVRTARVAVATVFFLDGAGFANWVVRIPAVQERLGIGVGQLGMALLGVAVGALVAMPLAGGLIARHGSRPVTRAGVLAFAASLALPPLATGLVALTAALVLLGATSGVMGVAMNAQAATVERRYARPIMASFHALFSLGGLVGAATGGLAAARGLGLAPHLGIVAAMIALVGWLAGTRLLPATADAAPGGPAFARPTRALLALGVVAFCVLFGEGAMADWSAVYLRDVAGAGPGLAAAGFAAFSLAMATGRAVGDALTLRMGPARLVRAGGLLSAIGLGIALSVPSPWAAVVGFGAVGAGLSSVFPTVLASAGRMPGQTAGTAIAAVSTFGYTGFLAGPPVIGLVAEWSSLRVGLAVVVATGAIIAALAATLRASAPESSTIGEAGQAETHAVGV</sequence>
<dbReference type="Proteomes" id="UP001161325">
    <property type="component" value="Unassembled WGS sequence"/>
</dbReference>
<feature type="domain" description="Major facilitator superfamily (MFS) profile" evidence="6">
    <location>
        <begin position="9"/>
        <end position="382"/>
    </location>
</feature>
<name>A0AA37V3J2_9BACT</name>
<evidence type="ECO:0000256" key="2">
    <source>
        <dbReference type="ARBA" id="ARBA00022692"/>
    </source>
</evidence>
<dbReference type="PROSITE" id="PS50850">
    <property type="entry name" value="MFS"/>
    <property type="match status" value="1"/>
</dbReference>
<keyword evidence="8" id="KW-1185">Reference proteome</keyword>
<evidence type="ECO:0000313" key="8">
    <source>
        <dbReference type="Proteomes" id="UP001161325"/>
    </source>
</evidence>
<dbReference type="GO" id="GO:0016020">
    <property type="term" value="C:membrane"/>
    <property type="evidence" value="ECO:0007669"/>
    <property type="project" value="UniProtKB-SubCell"/>
</dbReference>
<dbReference type="Gene3D" id="1.20.1250.20">
    <property type="entry name" value="MFS general substrate transporter like domains"/>
    <property type="match status" value="1"/>
</dbReference>
<keyword evidence="3 5" id="KW-1133">Transmembrane helix</keyword>
<feature type="transmembrane region" description="Helical" evidence="5">
    <location>
        <begin position="12"/>
        <end position="33"/>
    </location>
</feature>
<dbReference type="CDD" id="cd17393">
    <property type="entry name" value="MFS_MosC_like"/>
    <property type="match status" value="1"/>
</dbReference>
<dbReference type="SUPFAM" id="SSF103473">
    <property type="entry name" value="MFS general substrate transporter"/>
    <property type="match status" value="1"/>
</dbReference>
<dbReference type="RefSeq" id="WP_284351284.1">
    <property type="nucleotide sequence ID" value="NZ_BRXS01000005.1"/>
</dbReference>
<feature type="transmembrane region" description="Helical" evidence="5">
    <location>
        <begin position="355"/>
        <end position="376"/>
    </location>
</feature>
<dbReference type="InterPro" id="IPR036259">
    <property type="entry name" value="MFS_trans_sf"/>
</dbReference>
<evidence type="ECO:0000259" key="6">
    <source>
        <dbReference type="PROSITE" id="PS50850"/>
    </source>
</evidence>
<accession>A0AA37V3J2</accession>
<comment type="caution">
    <text evidence="7">The sequence shown here is derived from an EMBL/GenBank/DDBJ whole genome shotgun (WGS) entry which is preliminary data.</text>
</comment>
<proteinExistence type="predicted"/>
<reference evidence="7" key="1">
    <citation type="submission" date="2022-08" db="EMBL/GenBank/DDBJ databases">
        <title>Draft genome sequencing of Roseisolibacter agri AW1220.</title>
        <authorList>
            <person name="Tobiishi Y."/>
            <person name="Tonouchi A."/>
        </authorList>
    </citation>
    <scope>NUCLEOTIDE SEQUENCE</scope>
    <source>
        <strain evidence="7">AW1220</strain>
    </source>
</reference>
<feature type="transmembrane region" description="Helical" evidence="5">
    <location>
        <begin position="239"/>
        <end position="258"/>
    </location>
</feature>
<dbReference type="AlphaFoldDB" id="A0AA37V3J2"/>
<gene>
    <name evidence="7" type="ORF">rosag_33450</name>
</gene>
<keyword evidence="2 5" id="KW-0812">Transmembrane</keyword>
<evidence type="ECO:0000313" key="7">
    <source>
        <dbReference type="EMBL" id="GLC26832.1"/>
    </source>
</evidence>
<evidence type="ECO:0000256" key="3">
    <source>
        <dbReference type="ARBA" id="ARBA00022989"/>
    </source>
</evidence>
<feature type="transmembrane region" description="Helical" evidence="5">
    <location>
        <begin position="99"/>
        <end position="119"/>
    </location>
</feature>
<dbReference type="PANTHER" id="PTHR23514:SF13">
    <property type="entry name" value="INNER MEMBRANE PROTEIN YBJJ"/>
    <property type="match status" value="1"/>
</dbReference>
<feature type="transmembrane region" description="Helical" evidence="5">
    <location>
        <begin position="204"/>
        <end position="227"/>
    </location>
</feature>
<protein>
    <submittedName>
        <fullName evidence="7">MFS transporter</fullName>
    </submittedName>
</protein>